<reference evidence="1 2" key="1">
    <citation type="submission" date="2019-07" db="EMBL/GenBank/DDBJ databases">
        <title>Draft genome for Aliikangiella sp. M105.</title>
        <authorList>
            <person name="Wang G."/>
        </authorList>
    </citation>
    <scope>NUCLEOTIDE SEQUENCE [LARGE SCALE GENOMIC DNA]</scope>
    <source>
        <strain evidence="1 2">M105</strain>
    </source>
</reference>
<dbReference type="GO" id="GO:0101006">
    <property type="term" value="F:protein histidine phosphatase activity"/>
    <property type="evidence" value="ECO:0007669"/>
    <property type="project" value="InterPro"/>
</dbReference>
<organism evidence="1 2">
    <name type="scientific">Aliikangiella coralliicola</name>
    <dbReference type="NCBI Taxonomy" id="2592383"/>
    <lineage>
        <taxon>Bacteria</taxon>
        <taxon>Pseudomonadati</taxon>
        <taxon>Pseudomonadota</taxon>
        <taxon>Gammaproteobacteria</taxon>
        <taxon>Oceanospirillales</taxon>
        <taxon>Pleioneaceae</taxon>
        <taxon>Aliikangiella</taxon>
    </lineage>
</organism>
<accession>A0A545UAN9</accession>
<dbReference type="OrthoDB" id="280692at2"/>
<sequence length="154" mass="17396">MLKTLWIMRHGLAESEFDTDFNRALSAVGKSQAADVAEQLIKTEVELPDNMLVSPFRRTQETAQIVHQSLAIDKPFETEDLLVHFADPHLLGDFLLAAKFEKLIVVSHMPIVARLCQYLSPDCEIYGFQTAQVVKIEFDKNGVGKVNHSYLPRV</sequence>
<dbReference type="GO" id="GO:0005737">
    <property type="term" value="C:cytoplasm"/>
    <property type="evidence" value="ECO:0007669"/>
    <property type="project" value="InterPro"/>
</dbReference>
<dbReference type="SUPFAM" id="SSF53254">
    <property type="entry name" value="Phosphoglycerate mutase-like"/>
    <property type="match status" value="1"/>
</dbReference>
<protein>
    <submittedName>
        <fullName evidence="1">Phosphohistidine phosphatase SixA</fullName>
    </submittedName>
</protein>
<dbReference type="CDD" id="cd07067">
    <property type="entry name" value="HP_PGM_like"/>
    <property type="match status" value="1"/>
</dbReference>
<dbReference type="InterPro" id="IPR013078">
    <property type="entry name" value="His_Pase_superF_clade-1"/>
</dbReference>
<evidence type="ECO:0000313" key="2">
    <source>
        <dbReference type="Proteomes" id="UP000315439"/>
    </source>
</evidence>
<dbReference type="RefSeq" id="WP_142932459.1">
    <property type="nucleotide sequence ID" value="NZ_ML660166.1"/>
</dbReference>
<comment type="caution">
    <text evidence="1">The sequence shown here is derived from an EMBL/GenBank/DDBJ whole genome shotgun (WGS) entry which is preliminary data.</text>
</comment>
<evidence type="ECO:0000313" key="1">
    <source>
        <dbReference type="EMBL" id="TQV86535.1"/>
    </source>
</evidence>
<dbReference type="EMBL" id="VIKS01000010">
    <property type="protein sequence ID" value="TQV86535.1"/>
    <property type="molecule type" value="Genomic_DNA"/>
</dbReference>
<proteinExistence type="predicted"/>
<keyword evidence="2" id="KW-1185">Reference proteome</keyword>
<dbReference type="Pfam" id="PF00300">
    <property type="entry name" value="His_Phos_1"/>
    <property type="match status" value="1"/>
</dbReference>
<dbReference type="NCBIfam" id="TIGR00249">
    <property type="entry name" value="sixA"/>
    <property type="match status" value="1"/>
</dbReference>
<dbReference type="InterPro" id="IPR004449">
    <property type="entry name" value="SixA"/>
</dbReference>
<dbReference type="InterPro" id="IPR029033">
    <property type="entry name" value="His_PPase_superfam"/>
</dbReference>
<dbReference type="SMART" id="SM00855">
    <property type="entry name" value="PGAM"/>
    <property type="match status" value="1"/>
</dbReference>
<dbReference type="AlphaFoldDB" id="A0A545UAN9"/>
<dbReference type="Proteomes" id="UP000315439">
    <property type="component" value="Unassembled WGS sequence"/>
</dbReference>
<dbReference type="Gene3D" id="3.40.50.1240">
    <property type="entry name" value="Phosphoglycerate mutase-like"/>
    <property type="match status" value="1"/>
</dbReference>
<name>A0A545UAN9_9GAMM</name>
<gene>
    <name evidence="1" type="primary">sixA</name>
    <name evidence="1" type="ORF">FLL46_16645</name>
</gene>